<reference evidence="7" key="2">
    <citation type="journal article" date="2023" name="ISME Commun">
        <title>Characterization of a bloom-associated alphaproteobacterial lineage, 'Candidatus Phycosocius': insights into freshwater algal-bacterial interactions.</title>
        <authorList>
            <person name="Tanabe Y."/>
            <person name="Yamaguchi H."/>
            <person name="Yoshida M."/>
            <person name="Kai A."/>
            <person name="Okazaki Y."/>
        </authorList>
    </citation>
    <scope>NUCLEOTIDE SEQUENCE</scope>
    <source>
        <strain evidence="7">BOTRYCO-1</strain>
    </source>
</reference>
<dbReference type="Pfam" id="PF00005">
    <property type="entry name" value="ABC_tran"/>
    <property type="match status" value="1"/>
</dbReference>
<evidence type="ECO:0000256" key="3">
    <source>
        <dbReference type="ARBA" id="ARBA00022840"/>
    </source>
</evidence>
<dbReference type="PROSITE" id="PS50893">
    <property type="entry name" value="ABC_TRANSPORTER_2"/>
    <property type="match status" value="1"/>
</dbReference>
<protein>
    <submittedName>
        <fullName evidence="7">ABC transporter</fullName>
    </submittedName>
</protein>
<dbReference type="PANTHER" id="PTHR42794">
    <property type="entry name" value="HEMIN IMPORT ATP-BINDING PROTEIN HMUV"/>
    <property type="match status" value="1"/>
</dbReference>
<reference evidence="7" key="1">
    <citation type="submission" date="2021-05" db="EMBL/GenBank/DDBJ databases">
        <authorList>
            <person name="Tanabe Y."/>
        </authorList>
    </citation>
    <scope>NUCLEOTIDE SEQUENCE</scope>
    <source>
        <strain evidence="7">BOTRYCO-1</strain>
    </source>
</reference>
<feature type="domain" description="ABC transporter" evidence="6">
    <location>
        <begin position="1"/>
        <end position="239"/>
    </location>
</feature>
<dbReference type="Gene3D" id="3.40.50.300">
    <property type="entry name" value="P-loop containing nucleotide triphosphate hydrolases"/>
    <property type="match status" value="1"/>
</dbReference>
<keyword evidence="2" id="KW-0547">Nucleotide-binding</keyword>
<organism evidence="7 8">
    <name type="scientific">Candidatus Phycosocius spiralis</name>
    <dbReference type="NCBI Taxonomy" id="2815099"/>
    <lineage>
        <taxon>Bacteria</taxon>
        <taxon>Pseudomonadati</taxon>
        <taxon>Pseudomonadota</taxon>
        <taxon>Alphaproteobacteria</taxon>
        <taxon>Caulobacterales</taxon>
        <taxon>Caulobacterales incertae sedis</taxon>
        <taxon>Candidatus Phycosocius</taxon>
    </lineage>
</organism>
<name>A0ABQ4PYL3_9PROT</name>
<evidence type="ECO:0000256" key="5">
    <source>
        <dbReference type="ARBA" id="ARBA00037066"/>
    </source>
</evidence>
<keyword evidence="8" id="KW-1185">Reference proteome</keyword>
<keyword evidence="4" id="KW-1278">Translocase</keyword>
<accession>A0ABQ4PYL3</accession>
<evidence type="ECO:0000256" key="2">
    <source>
        <dbReference type="ARBA" id="ARBA00022741"/>
    </source>
</evidence>
<dbReference type="SMART" id="SM00382">
    <property type="entry name" value="AAA"/>
    <property type="match status" value="1"/>
</dbReference>
<dbReference type="InterPro" id="IPR003439">
    <property type="entry name" value="ABC_transporter-like_ATP-bd"/>
</dbReference>
<proteinExistence type="predicted"/>
<evidence type="ECO:0000313" key="8">
    <source>
        <dbReference type="Proteomes" id="UP001161064"/>
    </source>
</evidence>
<dbReference type="PANTHER" id="PTHR42794:SF1">
    <property type="entry name" value="HEMIN IMPORT ATP-BINDING PROTEIN HMUV"/>
    <property type="match status" value="1"/>
</dbReference>
<comment type="function">
    <text evidence="5">Part of the ABC transporter complex HmuTUV involved in hemin import. Responsible for energy coupling to the transport system.</text>
</comment>
<sequence>MRELSLINACVVLGKVPILNSVSFTAKRGQFVGLVGPNGAGKTTALRALLGFEPLQSGHALIGNIPAHTLRAKARALMVSYLPQIRDLAWPIGVREVVALGRYAHGGPLGRLGPKDHQAVDKALALCGLQGFAHRSIASLSGGEVARVHIARVMAAEAQALIADEPIAALDPRLSLDIMAILKAQAQSGHTVVASLHDLELAAQFCDDIIVLHQGAIVIQAPPRQALSPEILDQVYGINASWTGECLMIHRRNQQA</sequence>
<dbReference type="SUPFAM" id="SSF52540">
    <property type="entry name" value="P-loop containing nucleoside triphosphate hydrolases"/>
    <property type="match status" value="1"/>
</dbReference>
<evidence type="ECO:0000256" key="1">
    <source>
        <dbReference type="ARBA" id="ARBA00022448"/>
    </source>
</evidence>
<gene>
    <name evidence="7" type="ORF">PsB1_2251</name>
</gene>
<dbReference type="EMBL" id="BPFZ01000020">
    <property type="protein sequence ID" value="GIU68097.1"/>
    <property type="molecule type" value="Genomic_DNA"/>
</dbReference>
<evidence type="ECO:0000313" key="7">
    <source>
        <dbReference type="EMBL" id="GIU68097.1"/>
    </source>
</evidence>
<keyword evidence="1" id="KW-0813">Transport</keyword>
<evidence type="ECO:0000259" key="6">
    <source>
        <dbReference type="PROSITE" id="PS50893"/>
    </source>
</evidence>
<dbReference type="Proteomes" id="UP001161064">
    <property type="component" value="Unassembled WGS sequence"/>
</dbReference>
<evidence type="ECO:0000256" key="4">
    <source>
        <dbReference type="ARBA" id="ARBA00022967"/>
    </source>
</evidence>
<comment type="caution">
    <text evidence="7">The sequence shown here is derived from an EMBL/GenBank/DDBJ whole genome shotgun (WGS) entry which is preliminary data.</text>
</comment>
<dbReference type="InterPro" id="IPR027417">
    <property type="entry name" value="P-loop_NTPase"/>
</dbReference>
<keyword evidence="3" id="KW-0067">ATP-binding</keyword>
<dbReference type="RefSeq" id="WP_284361693.1">
    <property type="nucleotide sequence ID" value="NZ_BPFZ01000020.1"/>
</dbReference>
<dbReference type="InterPro" id="IPR003593">
    <property type="entry name" value="AAA+_ATPase"/>
</dbReference>